<dbReference type="PANTHER" id="PTHR22775:SF3">
    <property type="entry name" value="SORTING NEXIN-13"/>
    <property type="match status" value="1"/>
</dbReference>
<sequence>MIRFDVVLGITIICFLLHHGFTFIFYFVIAILSFIRDLLFSKGIPKVTAIMDAEGVTRPNIRVSSHQDLDYVLNQVVLWMFLSPQIVSYIIRDYITPWYNSLTPDDSFPMELHKLLLRVVANLVISLEFPMWIGCLFLLKCFLLSYYAKLFFDVEAETEKSVCHEEIYHLRLLSDMFLFFVTPPEEYGVPGIRYITRELLVNSVLMPMINLLSDPDFVNRTIAWFVSTLSYAFLNKSAVVTIVWISHQASQNKLNPHGRLSA</sequence>
<dbReference type="PROSITE" id="PS51207">
    <property type="entry name" value="PXA"/>
    <property type="match status" value="1"/>
</dbReference>
<dbReference type="GO" id="GO:0035091">
    <property type="term" value="F:phosphatidylinositol binding"/>
    <property type="evidence" value="ECO:0007669"/>
    <property type="project" value="TreeGrafter"/>
</dbReference>
<name>A0A183MP69_9TREM</name>
<keyword evidence="2" id="KW-1185">Reference proteome</keyword>
<evidence type="ECO:0000313" key="2">
    <source>
        <dbReference type="Proteomes" id="UP000277204"/>
    </source>
</evidence>
<dbReference type="Pfam" id="PF02194">
    <property type="entry name" value="PXA"/>
    <property type="match status" value="2"/>
</dbReference>
<reference evidence="1 2" key="1">
    <citation type="submission" date="2018-11" db="EMBL/GenBank/DDBJ databases">
        <authorList>
            <consortium name="Pathogen Informatics"/>
        </authorList>
    </citation>
    <scope>NUCLEOTIDE SEQUENCE [LARGE SCALE GENOMIC DNA]</scope>
    <source>
        <strain evidence="1 2">Zambia</strain>
    </source>
</reference>
<dbReference type="SMART" id="SM00313">
    <property type="entry name" value="PXA"/>
    <property type="match status" value="1"/>
</dbReference>
<accession>A0A183MP69</accession>
<dbReference type="PANTHER" id="PTHR22775">
    <property type="entry name" value="SORTING NEXIN"/>
    <property type="match status" value="1"/>
</dbReference>
<organism evidence="1 2">
    <name type="scientific">Schistosoma margrebowiei</name>
    <dbReference type="NCBI Taxonomy" id="48269"/>
    <lineage>
        <taxon>Eukaryota</taxon>
        <taxon>Metazoa</taxon>
        <taxon>Spiralia</taxon>
        <taxon>Lophotrochozoa</taxon>
        <taxon>Platyhelminthes</taxon>
        <taxon>Trematoda</taxon>
        <taxon>Digenea</taxon>
        <taxon>Strigeidida</taxon>
        <taxon>Schistosomatoidea</taxon>
        <taxon>Schistosomatidae</taxon>
        <taxon>Schistosoma</taxon>
    </lineage>
</organism>
<dbReference type="EMBL" id="UZAI01017476">
    <property type="protein sequence ID" value="VDP25426.1"/>
    <property type="molecule type" value="Genomic_DNA"/>
</dbReference>
<dbReference type="AlphaFoldDB" id="A0A183MP69"/>
<gene>
    <name evidence="1" type="ORF">SMRZ_LOCUS17844</name>
</gene>
<proteinExistence type="predicted"/>
<dbReference type="STRING" id="48269.A0A183MP69"/>
<evidence type="ECO:0000313" key="1">
    <source>
        <dbReference type="EMBL" id="VDP25426.1"/>
    </source>
</evidence>
<dbReference type="Proteomes" id="UP000277204">
    <property type="component" value="Unassembled WGS sequence"/>
</dbReference>
<protein>
    <submittedName>
        <fullName evidence="1">Uncharacterized protein</fullName>
    </submittedName>
</protein>
<dbReference type="InterPro" id="IPR003114">
    <property type="entry name" value="Phox_assoc"/>
</dbReference>